<gene>
    <name evidence="2" type="ORF">GCM10010389_38900</name>
</gene>
<evidence type="ECO:0000313" key="2">
    <source>
        <dbReference type="EMBL" id="GGZ95759.1"/>
    </source>
</evidence>
<feature type="compositionally biased region" description="Low complexity" evidence="1">
    <location>
        <begin position="9"/>
        <end position="29"/>
    </location>
</feature>
<feature type="compositionally biased region" description="Low complexity" evidence="1">
    <location>
        <begin position="59"/>
        <end position="69"/>
    </location>
</feature>
<feature type="region of interest" description="Disordered" evidence="1">
    <location>
        <begin position="1"/>
        <end position="79"/>
    </location>
</feature>
<organism evidence="2 3">
    <name type="scientific">Streptomyces echinoruber</name>
    <dbReference type="NCBI Taxonomy" id="68898"/>
    <lineage>
        <taxon>Bacteria</taxon>
        <taxon>Bacillati</taxon>
        <taxon>Actinomycetota</taxon>
        <taxon>Actinomycetes</taxon>
        <taxon>Kitasatosporales</taxon>
        <taxon>Streptomycetaceae</taxon>
        <taxon>Streptomyces</taxon>
    </lineage>
</organism>
<protein>
    <submittedName>
        <fullName evidence="2">Uncharacterized protein</fullName>
    </submittedName>
</protein>
<dbReference type="AlphaFoldDB" id="A0A918RED6"/>
<comment type="caution">
    <text evidence="2">The sequence shown here is derived from an EMBL/GenBank/DDBJ whole genome shotgun (WGS) entry which is preliminary data.</text>
</comment>
<name>A0A918RED6_9ACTN</name>
<proteinExistence type="predicted"/>
<evidence type="ECO:0000256" key="1">
    <source>
        <dbReference type="SAM" id="MobiDB-lite"/>
    </source>
</evidence>
<feature type="region of interest" description="Disordered" evidence="1">
    <location>
        <begin position="91"/>
        <end position="169"/>
    </location>
</feature>
<accession>A0A918RED6</accession>
<feature type="compositionally biased region" description="Basic residues" evidence="1">
    <location>
        <begin position="30"/>
        <end position="41"/>
    </location>
</feature>
<feature type="compositionally biased region" description="Pro residues" evidence="1">
    <location>
        <begin position="45"/>
        <end position="58"/>
    </location>
</feature>
<feature type="compositionally biased region" description="Polar residues" evidence="1">
    <location>
        <begin position="156"/>
        <end position="165"/>
    </location>
</feature>
<feature type="compositionally biased region" description="Basic and acidic residues" evidence="1">
    <location>
        <begin position="100"/>
        <end position="113"/>
    </location>
</feature>
<reference evidence="2" key="2">
    <citation type="submission" date="2020-09" db="EMBL/GenBank/DDBJ databases">
        <authorList>
            <person name="Sun Q."/>
            <person name="Ohkuma M."/>
        </authorList>
    </citation>
    <scope>NUCLEOTIDE SEQUENCE</scope>
    <source>
        <strain evidence="2">JCM 5016</strain>
    </source>
</reference>
<evidence type="ECO:0000313" key="3">
    <source>
        <dbReference type="Proteomes" id="UP000623010"/>
    </source>
</evidence>
<sequence>MTALTPGGASVPVTAPVTTAHAAVPVTTVHSRRIRRRRARQSSHPSPPSLRQPSPLPSSPVSFPSSPASPRRPPDASHWSHISNIGIISLTSFTEIPPRQGEEGGGRLWEWRGRRNARPPPELITGRPVRCPRTLRDQFRIRRRPAPPAAERSSETRSNSATWNRANEDIQASVRVIGSV</sequence>
<dbReference type="Proteomes" id="UP000623010">
    <property type="component" value="Unassembled WGS sequence"/>
</dbReference>
<dbReference type="EMBL" id="BMWH01000015">
    <property type="protein sequence ID" value="GGZ95759.1"/>
    <property type="molecule type" value="Genomic_DNA"/>
</dbReference>
<keyword evidence="3" id="KW-1185">Reference proteome</keyword>
<reference evidence="2" key="1">
    <citation type="journal article" date="2014" name="Int. J. Syst. Evol. Microbiol.">
        <title>Complete genome sequence of Corynebacterium casei LMG S-19264T (=DSM 44701T), isolated from a smear-ripened cheese.</title>
        <authorList>
            <consortium name="US DOE Joint Genome Institute (JGI-PGF)"/>
            <person name="Walter F."/>
            <person name="Albersmeier A."/>
            <person name="Kalinowski J."/>
            <person name="Ruckert C."/>
        </authorList>
    </citation>
    <scope>NUCLEOTIDE SEQUENCE</scope>
    <source>
        <strain evidence="2">JCM 5016</strain>
    </source>
</reference>